<sequence length="46" mass="5206">MCAFRYINLSSSLSLTVIVEKLKDSLDGLDFNGKEKKMNQIKNSII</sequence>
<organism evidence="1 2">
    <name type="scientific">Tetranychus urticae</name>
    <name type="common">Two-spotted spider mite</name>
    <dbReference type="NCBI Taxonomy" id="32264"/>
    <lineage>
        <taxon>Eukaryota</taxon>
        <taxon>Metazoa</taxon>
        <taxon>Ecdysozoa</taxon>
        <taxon>Arthropoda</taxon>
        <taxon>Chelicerata</taxon>
        <taxon>Arachnida</taxon>
        <taxon>Acari</taxon>
        <taxon>Acariformes</taxon>
        <taxon>Trombidiformes</taxon>
        <taxon>Prostigmata</taxon>
        <taxon>Eleutherengona</taxon>
        <taxon>Raphignathae</taxon>
        <taxon>Tetranychoidea</taxon>
        <taxon>Tetranychidae</taxon>
        <taxon>Tetranychus</taxon>
    </lineage>
</organism>
<dbReference type="AlphaFoldDB" id="T1K9B9"/>
<evidence type="ECO:0000313" key="1">
    <source>
        <dbReference type="EnsemblMetazoa" id="tetur07g04380.1"/>
    </source>
</evidence>
<proteinExistence type="predicted"/>
<reference evidence="2" key="1">
    <citation type="submission" date="2011-08" db="EMBL/GenBank/DDBJ databases">
        <authorList>
            <person name="Rombauts S."/>
        </authorList>
    </citation>
    <scope>NUCLEOTIDE SEQUENCE</scope>
    <source>
        <strain evidence="2">London</strain>
    </source>
</reference>
<dbReference type="EMBL" id="CAEY01001890">
    <property type="status" value="NOT_ANNOTATED_CDS"/>
    <property type="molecule type" value="Genomic_DNA"/>
</dbReference>
<accession>T1K9B9</accession>
<protein>
    <submittedName>
        <fullName evidence="1">Uncharacterized protein</fullName>
    </submittedName>
</protein>
<dbReference type="HOGENOM" id="CLU_3191935_0_0_1"/>
<reference evidence="1" key="2">
    <citation type="submission" date="2015-06" db="UniProtKB">
        <authorList>
            <consortium name="EnsemblMetazoa"/>
        </authorList>
    </citation>
    <scope>IDENTIFICATION</scope>
</reference>
<name>T1K9B9_TETUR</name>
<dbReference type="EnsemblMetazoa" id="tetur07g04380.1">
    <property type="protein sequence ID" value="tetur07g04380.1"/>
    <property type="gene ID" value="tetur07g04380"/>
</dbReference>
<keyword evidence="2" id="KW-1185">Reference proteome</keyword>
<dbReference type="Proteomes" id="UP000015104">
    <property type="component" value="Unassembled WGS sequence"/>
</dbReference>
<evidence type="ECO:0000313" key="2">
    <source>
        <dbReference type="Proteomes" id="UP000015104"/>
    </source>
</evidence>